<proteinExistence type="predicted"/>
<name>A0A1A8WKV6_PLAOA</name>
<keyword evidence="1" id="KW-0812">Transmembrane</keyword>
<accession>A0A1A8WKV6</accession>
<feature type="transmembrane region" description="Helical" evidence="1">
    <location>
        <begin position="44"/>
        <end position="65"/>
    </location>
</feature>
<dbReference type="InterPro" id="IPR006496">
    <property type="entry name" value="CHP01606_Plasmodium_spp"/>
</dbReference>
<dbReference type="VEuPathDB" id="PlasmoDB:PocGH01_00128400"/>
<reference evidence="3" key="1">
    <citation type="submission" date="2016-05" db="EMBL/GenBank/DDBJ databases">
        <authorList>
            <person name="Naeem Raeece"/>
        </authorList>
    </citation>
    <scope>NUCLEOTIDE SEQUENCE [LARGE SCALE GENOMIC DNA]</scope>
</reference>
<evidence type="ECO:0000313" key="3">
    <source>
        <dbReference type="Proteomes" id="UP000078560"/>
    </source>
</evidence>
<evidence type="ECO:0000256" key="1">
    <source>
        <dbReference type="SAM" id="Phobius"/>
    </source>
</evidence>
<dbReference type="EMBL" id="FLQU01001179">
    <property type="protein sequence ID" value="SBS91897.1"/>
    <property type="molecule type" value="Genomic_DNA"/>
</dbReference>
<keyword evidence="1" id="KW-0472">Membrane</keyword>
<organism evidence="2 3">
    <name type="scientific">Plasmodium ovale curtisi</name>
    <dbReference type="NCBI Taxonomy" id="864141"/>
    <lineage>
        <taxon>Eukaryota</taxon>
        <taxon>Sar</taxon>
        <taxon>Alveolata</taxon>
        <taxon>Apicomplexa</taxon>
        <taxon>Aconoidasida</taxon>
        <taxon>Haemosporida</taxon>
        <taxon>Plasmodiidae</taxon>
        <taxon>Plasmodium</taxon>
        <taxon>Plasmodium (Plasmodium)</taxon>
    </lineage>
</organism>
<dbReference type="AlphaFoldDB" id="A0A1A8WKV6"/>
<keyword evidence="1" id="KW-1133">Transmembrane helix</keyword>
<evidence type="ECO:0000313" key="2">
    <source>
        <dbReference type="EMBL" id="SBS91897.1"/>
    </source>
</evidence>
<sequence length="250" mass="30323">MKCYNKSKFGGNPGNMPYQMKKSFMFFSLLKSLKLCYKYEKINVIKNLLSMITLIFIFWQSLYLCDMKDSIKYSLDKRRIHEENTGRLFERILRTDNSNIFERCGNLFRQENGESTNFGNVINPQLNIGTLDTNEETYENQLRELTDRISEAWTSTYRNMLVKYIVMREKNNMNSEWSQEMWYERWHRYLFSIWDKINTIITNDTYDIGMKEYYSYLHLNQVRNDFRLFLDIVKSEWNRRNEAQLVDALV</sequence>
<dbReference type="Pfam" id="PF09688">
    <property type="entry name" value="Wx5_PLAF3D7"/>
    <property type="match status" value="1"/>
</dbReference>
<gene>
    <name evidence="2" type="ORF">POVCU2_0070710</name>
</gene>
<dbReference type="Proteomes" id="UP000078560">
    <property type="component" value="Unassembled WGS sequence"/>
</dbReference>
<protein>
    <submittedName>
        <fullName evidence="2">Uncharacterized protein</fullName>
    </submittedName>
</protein>